<dbReference type="InterPro" id="IPR052610">
    <property type="entry name" value="bHLH_transcription_regulator"/>
</dbReference>
<dbReference type="Pfam" id="PF00010">
    <property type="entry name" value="HLH"/>
    <property type="match status" value="1"/>
</dbReference>
<dbReference type="PANTHER" id="PTHR45959:SF2">
    <property type="entry name" value="BHLH TRANSCRIPTION FACTOR"/>
    <property type="match status" value="1"/>
</dbReference>
<evidence type="ECO:0000256" key="3">
    <source>
        <dbReference type="ARBA" id="ARBA00023163"/>
    </source>
</evidence>
<dbReference type="Proteomes" id="UP001604277">
    <property type="component" value="Unassembled WGS sequence"/>
</dbReference>
<gene>
    <name evidence="8" type="ORF">Fot_26355</name>
</gene>
<dbReference type="Gene3D" id="4.10.280.10">
    <property type="entry name" value="Helix-loop-helix DNA-binding domain"/>
    <property type="match status" value="1"/>
</dbReference>
<evidence type="ECO:0000256" key="1">
    <source>
        <dbReference type="ARBA" id="ARBA00004123"/>
    </source>
</evidence>
<dbReference type="GO" id="GO:0005634">
    <property type="term" value="C:nucleus"/>
    <property type="evidence" value="ECO:0007669"/>
    <property type="project" value="UniProtKB-SubCell"/>
</dbReference>
<proteinExistence type="predicted"/>
<dbReference type="AlphaFoldDB" id="A0ABD1UBN0"/>
<evidence type="ECO:0000256" key="2">
    <source>
        <dbReference type="ARBA" id="ARBA00023015"/>
    </source>
</evidence>
<dbReference type="InterPro" id="IPR011598">
    <property type="entry name" value="bHLH_dom"/>
</dbReference>
<evidence type="ECO:0000313" key="8">
    <source>
        <dbReference type="EMBL" id="KAL2522432.1"/>
    </source>
</evidence>
<evidence type="ECO:0000256" key="5">
    <source>
        <dbReference type="SAM" id="Coils"/>
    </source>
</evidence>
<feature type="domain" description="BHLH" evidence="7">
    <location>
        <begin position="163"/>
        <end position="212"/>
    </location>
</feature>
<keyword evidence="2" id="KW-0805">Transcription regulation</keyword>
<evidence type="ECO:0000259" key="7">
    <source>
        <dbReference type="PROSITE" id="PS50888"/>
    </source>
</evidence>
<keyword evidence="3" id="KW-0804">Transcription</keyword>
<keyword evidence="9" id="KW-1185">Reference proteome</keyword>
<keyword evidence="4" id="KW-0539">Nucleus</keyword>
<feature type="coiled-coil region" evidence="5">
    <location>
        <begin position="202"/>
        <end position="229"/>
    </location>
</feature>
<keyword evidence="5" id="KW-0175">Coiled coil</keyword>
<feature type="region of interest" description="Disordered" evidence="6">
    <location>
        <begin position="139"/>
        <end position="163"/>
    </location>
</feature>
<sequence>MDFSTDAWFSELGVENSIFEDQCGFMDSFDEELAALLGEESQSLSPGSNCSTTLIPNSSSTINLQTSSCMEKNQVVIEPPSKPKKSNNYNLCRPNFDPSSSSSSTPIILNFGRVISPESPQPMNLGSLNHEEKTAVSEILRNPVEAKKNAPTTKKTSRVRPPSQTYDHIIAERKRREQLSQLFVTLSTIVPGLKKMDKTSVLGDAIKYLKNLQGRVNTLEEEATKQNLESMVVVKRSRLLVDDEELSYDSNSSGELQPLPEIEARVCNNNIHLSIHIKKHKGVLSKILSEVEKLNLTILNTNVMPFGNFALNITIIAEVDRLLQENKEVQRPESKGSSSLTDSNMPPSRSLRRGPGQLQL</sequence>
<comment type="caution">
    <text evidence="8">The sequence shown here is derived from an EMBL/GenBank/DDBJ whole genome shotgun (WGS) entry which is preliminary data.</text>
</comment>
<evidence type="ECO:0000313" key="9">
    <source>
        <dbReference type="Proteomes" id="UP001604277"/>
    </source>
</evidence>
<dbReference type="SUPFAM" id="SSF47459">
    <property type="entry name" value="HLH, helix-loop-helix DNA-binding domain"/>
    <property type="match status" value="1"/>
</dbReference>
<dbReference type="PANTHER" id="PTHR45959">
    <property type="entry name" value="BHLH TRANSCRIPTION FACTOR"/>
    <property type="match status" value="1"/>
</dbReference>
<evidence type="ECO:0000256" key="4">
    <source>
        <dbReference type="ARBA" id="ARBA00023242"/>
    </source>
</evidence>
<feature type="region of interest" description="Disordered" evidence="6">
    <location>
        <begin position="327"/>
        <end position="360"/>
    </location>
</feature>
<organism evidence="8 9">
    <name type="scientific">Forsythia ovata</name>
    <dbReference type="NCBI Taxonomy" id="205694"/>
    <lineage>
        <taxon>Eukaryota</taxon>
        <taxon>Viridiplantae</taxon>
        <taxon>Streptophyta</taxon>
        <taxon>Embryophyta</taxon>
        <taxon>Tracheophyta</taxon>
        <taxon>Spermatophyta</taxon>
        <taxon>Magnoliopsida</taxon>
        <taxon>eudicotyledons</taxon>
        <taxon>Gunneridae</taxon>
        <taxon>Pentapetalae</taxon>
        <taxon>asterids</taxon>
        <taxon>lamiids</taxon>
        <taxon>Lamiales</taxon>
        <taxon>Oleaceae</taxon>
        <taxon>Forsythieae</taxon>
        <taxon>Forsythia</taxon>
    </lineage>
</organism>
<protein>
    <submittedName>
        <fullName evidence="8">Transcription factor bHLH</fullName>
    </submittedName>
</protein>
<reference evidence="9" key="1">
    <citation type="submission" date="2024-07" db="EMBL/GenBank/DDBJ databases">
        <title>Two chromosome-level genome assemblies of Korean endemic species Abeliophyllum distichum and Forsythia ovata (Oleaceae).</title>
        <authorList>
            <person name="Jang H."/>
        </authorList>
    </citation>
    <scope>NUCLEOTIDE SEQUENCE [LARGE SCALE GENOMIC DNA]</scope>
</reference>
<name>A0ABD1UBN0_9LAMI</name>
<dbReference type="PROSITE" id="PS50888">
    <property type="entry name" value="BHLH"/>
    <property type="match status" value="1"/>
</dbReference>
<accession>A0ABD1UBN0</accession>
<dbReference type="EMBL" id="JBFOLJ010000007">
    <property type="protein sequence ID" value="KAL2522432.1"/>
    <property type="molecule type" value="Genomic_DNA"/>
</dbReference>
<dbReference type="SMART" id="SM00353">
    <property type="entry name" value="HLH"/>
    <property type="match status" value="1"/>
</dbReference>
<dbReference type="InterPro" id="IPR036638">
    <property type="entry name" value="HLH_DNA-bd_sf"/>
</dbReference>
<feature type="compositionally biased region" description="Polar residues" evidence="6">
    <location>
        <begin position="335"/>
        <end position="347"/>
    </location>
</feature>
<comment type="subcellular location">
    <subcellularLocation>
        <location evidence="1">Nucleus</location>
    </subcellularLocation>
</comment>
<evidence type="ECO:0000256" key="6">
    <source>
        <dbReference type="SAM" id="MobiDB-lite"/>
    </source>
</evidence>